<comment type="caution">
    <text evidence="1">The sequence shown here is derived from an EMBL/GenBank/DDBJ whole genome shotgun (WGS) entry which is preliminary data.</text>
</comment>
<dbReference type="STRING" id="85558.T45_02283"/>
<reference evidence="1 2" key="1">
    <citation type="journal article" date="2011" name="Plasmid">
        <title>Streptomyces turgidiscabies Car8 contains a modular pathogenicity island that shares virulence genes with other actinobacterial plant pathogens.</title>
        <authorList>
            <person name="Huguet-Tapia J.C."/>
            <person name="Badger J.H."/>
            <person name="Loria R."/>
            <person name="Pettis G.S."/>
        </authorList>
    </citation>
    <scope>NUCLEOTIDE SEQUENCE [LARGE SCALE GENOMIC DNA]</scope>
    <source>
        <strain evidence="1 2">Car8</strain>
    </source>
</reference>
<protein>
    <submittedName>
        <fullName evidence="1">Uncharacterized protein</fullName>
    </submittedName>
</protein>
<dbReference type="AlphaFoldDB" id="L7EVC4"/>
<sequence length="108" mass="11771">MQRSAVQVLADLIDQHPELPSASVMIHRPWKGTPSELQLVLEMSAGFEQWRAAIGIAPENTDLYLYAGDSWISARTVHKGIDIRIAVHGIALTTEQANAPRDTKGVAA</sequence>
<evidence type="ECO:0000313" key="1">
    <source>
        <dbReference type="EMBL" id="ELP62834.1"/>
    </source>
</evidence>
<dbReference type="Proteomes" id="UP000010931">
    <property type="component" value="Unassembled WGS sequence"/>
</dbReference>
<accession>L7EVC4</accession>
<evidence type="ECO:0000313" key="2">
    <source>
        <dbReference type="Proteomes" id="UP000010931"/>
    </source>
</evidence>
<dbReference type="PATRIC" id="fig|698760.3.peg.8252"/>
<keyword evidence="2" id="KW-1185">Reference proteome</keyword>
<name>L7EVC4_STRT8</name>
<gene>
    <name evidence="1" type="ORF">STRTUCAR8_06416</name>
</gene>
<organism evidence="1 2">
    <name type="scientific">Streptomyces turgidiscabies (strain Car8)</name>
    <dbReference type="NCBI Taxonomy" id="698760"/>
    <lineage>
        <taxon>Bacteria</taxon>
        <taxon>Bacillati</taxon>
        <taxon>Actinomycetota</taxon>
        <taxon>Actinomycetes</taxon>
        <taxon>Kitasatosporales</taxon>
        <taxon>Streptomycetaceae</taxon>
        <taxon>Streptomyces</taxon>
    </lineage>
</organism>
<proteinExistence type="predicted"/>
<dbReference type="EMBL" id="AEJB01000573">
    <property type="protein sequence ID" value="ELP62834.1"/>
    <property type="molecule type" value="Genomic_DNA"/>
</dbReference>